<dbReference type="SUPFAM" id="SSF51120">
    <property type="entry name" value="beta-Roll"/>
    <property type="match status" value="2"/>
</dbReference>
<dbReference type="PANTHER" id="PTHR38340:SF1">
    <property type="entry name" value="S-LAYER PROTEIN"/>
    <property type="match status" value="1"/>
</dbReference>
<reference evidence="4" key="1">
    <citation type="journal article" date="2013" name="Proc. Natl. Acad. Sci. U.S.A.">
        <title>Improving the coverage of the cyanobacterial phylum using diversity-driven genome sequencing.</title>
        <authorList>
            <person name="Shih P.M."/>
            <person name="Wu D."/>
            <person name="Latifi A."/>
            <person name="Axen S.D."/>
            <person name="Fewer D.P."/>
            <person name="Talla E."/>
            <person name="Calteau A."/>
            <person name="Cai F."/>
            <person name="Tandeau de Marsac N."/>
            <person name="Rippka R."/>
            <person name="Herdman M."/>
            <person name="Sivonen K."/>
            <person name="Coursin T."/>
            <person name="Laurent T."/>
            <person name="Goodwin L."/>
            <person name="Nolan M."/>
            <person name="Davenport K.W."/>
            <person name="Han C.S."/>
            <person name="Rubin E.M."/>
            <person name="Eisen J.A."/>
            <person name="Woyke T."/>
            <person name="Gugger M."/>
            <person name="Kerfeld C.A."/>
        </authorList>
    </citation>
    <scope>NUCLEOTIDE SEQUENCE [LARGE SCALE GENOMIC DNA]</scope>
    <source>
        <strain evidence="4">ATCC 27899 / PCC 7122</strain>
    </source>
</reference>
<dbReference type="OrthoDB" id="561150at2"/>
<protein>
    <submittedName>
        <fullName evidence="3">Hemolysin-type calcium-binding region</fullName>
    </submittedName>
</protein>
<evidence type="ECO:0000256" key="1">
    <source>
        <dbReference type="ARBA" id="ARBA00004613"/>
    </source>
</evidence>
<proteinExistence type="predicted"/>
<evidence type="ECO:0000256" key="2">
    <source>
        <dbReference type="ARBA" id="ARBA00022525"/>
    </source>
</evidence>
<dbReference type="GO" id="GO:0005576">
    <property type="term" value="C:extracellular region"/>
    <property type="evidence" value="ECO:0007669"/>
    <property type="project" value="UniProtKB-SubCell"/>
</dbReference>
<dbReference type="Pfam" id="PF00353">
    <property type="entry name" value="HemolysinCabind"/>
    <property type="match status" value="3"/>
</dbReference>
<accession>K9ZKS9</accession>
<dbReference type="InterPro" id="IPR050557">
    <property type="entry name" value="RTX_toxin/Mannuronan_C5-epim"/>
</dbReference>
<dbReference type="eggNOG" id="COG2931">
    <property type="taxonomic scope" value="Bacteria"/>
</dbReference>
<keyword evidence="2" id="KW-0964">Secreted</keyword>
<evidence type="ECO:0000313" key="4">
    <source>
        <dbReference type="Proteomes" id="UP000010474"/>
    </source>
</evidence>
<comment type="subcellular location">
    <subcellularLocation>
        <location evidence="1">Secreted</location>
    </subcellularLocation>
</comment>
<dbReference type="PATRIC" id="fig|272123.3.peg.4104"/>
<dbReference type="Gene3D" id="2.150.10.10">
    <property type="entry name" value="Serralysin-like metalloprotease, C-terminal"/>
    <property type="match status" value="2"/>
</dbReference>
<keyword evidence="4" id="KW-1185">Reference proteome</keyword>
<dbReference type="AlphaFoldDB" id="K9ZKS9"/>
<dbReference type="PRINTS" id="PR00313">
    <property type="entry name" value="CABNDNGRPT"/>
</dbReference>
<dbReference type="KEGG" id="acy:Anacy_3776"/>
<dbReference type="InterPro" id="IPR018511">
    <property type="entry name" value="Hemolysin-typ_Ca-bd_CS"/>
</dbReference>
<dbReference type="HOGENOM" id="CLU_777646_0_0_3"/>
<dbReference type="EMBL" id="CP003659">
    <property type="protein sequence ID" value="AFZ59157.1"/>
    <property type="molecule type" value="Genomic_DNA"/>
</dbReference>
<dbReference type="RefSeq" id="WP_015215778.1">
    <property type="nucleotide sequence ID" value="NC_019771.1"/>
</dbReference>
<dbReference type="Proteomes" id="UP000010474">
    <property type="component" value="Chromosome"/>
</dbReference>
<dbReference type="STRING" id="272123.Anacy_3776"/>
<name>K9ZKS9_ANACC</name>
<organism evidence="3 4">
    <name type="scientific">Anabaena cylindrica (strain ATCC 27899 / PCC 7122)</name>
    <dbReference type="NCBI Taxonomy" id="272123"/>
    <lineage>
        <taxon>Bacteria</taxon>
        <taxon>Bacillati</taxon>
        <taxon>Cyanobacteriota</taxon>
        <taxon>Cyanophyceae</taxon>
        <taxon>Nostocales</taxon>
        <taxon>Nostocaceae</taxon>
        <taxon>Anabaena</taxon>
    </lineage>
</organism>
<evidence type="ECO:0000313" key="3">
    <source>
        <dbReference type="EMBL" id="AFZ59157.1"/>
    </source>
</evidence>
<dbReference type="PANTHER" id="PTHR38340">
    <property type="entry name" value="S-LAYER PROTEIN"/>
    <property type="match status" value="1"/>
</dbReference>
<sequence length="356" mass="35439">MATTFNVTVDDAGLTIVGTSGNDVFNSDPAAINTTLSGRDGSDLIKGATGSLLRGQGGDDFLEISGTGGGTMRGGTGDDTYNILLSNSGVTGLVIDELNDNGSGIDTVVSRINFSLNNPGASGVTILGNVENLTLSVLSPGTGATFGEGNALDNTIVGNGENNTLNGLAGNDRIFGSFGNDTIDGGSGDDFLEGNQDDDIINGGDGNDSIFGDKAGATYVGNDTLNGQAGNDSLTGGLGADIFGFGGTGLSTQQNVANSIGNDIVTDFNSAEGDQIQLSQVSFTAFAVTGSLTAADITFVTTNSGIGSKSTFLVYNTVSGELYYNANGSATGSGGGGFFATFTGAPALSGTDFVVV</sequence>
<dbReference type="GO" id="GO:0005509">
    <property type="term" value="F:calcium ion binding"/>
    <property type="evidence" value="ECO:0007669"/>
    <property type="project" value="InterPro"/>
</dbReference>
<gene>
    <name evidence="3" type="ordered locus">Anacy_3776</name>
</gene>
<dbReference type="InterPro" id="IPR001343">
    <property type="entry name" value="Hemolysn_Ca-bd"/>
</dbReference>
<dbReference type="InterPro" id="IPR011049">
    <property type="entry name" value="Serralysin-like_metalloprot_C"/>
</dbReference>
<dbReference type="PROSITE" id="PS00330">
    <property type="entry name" value="HEMOLYSIN_CALCIUM"/>
    <property type="match status" value="1"/>
</dbReference>